<comment type="similarity">
    <text evidence="1 4">Belongs to the short-chain dehydrogenases/reductases (SDR) family.</text>
</comment>
<evidence type="ECO:0000313" key="6">
    <source>
        <dbReference type="Proteomes" id="UP000308730"/>
    </source>
</evidence>
<reference evidence="5 6" key="1">
    <citation type="submission" date="2019-02" db="EMBL/GenBank/DDBJ databases">
        <title>Genome sequencing of the rare red list fungi Antrodiella citrinella (Flaviporus citrinellus).</title>
        <authorList>
            <person name="Buettner E."/>
            <person name="Kellner H."/>
        </authorList>
    </citation>
    <scope>NUCLEOTIDE SEQUENCE [LARGE SCALE GENOMIC DNA]</scope>
    <source>
        <strain evidence="5 6">DSM 108506</strain>
    </source>
</reference>
<dbReference type="PROSITE" id="PS00061">
    <property type="entry name" value="ADH_SHORT"/>
    <property type="match status" value="1"/>
</dbReference>
<evidence type="ECO:0000256" key="3">
    <source>
        <dbReference type="ARBA" id="ARBA00023002"/>
    </source>
</evidence>
<dbReference type="PANTHER" id="PTHR44169">
    <property type="entry name" value="NADPH-DEPENDENT 1-ACYLDIHYDROXYACETONE PHOSPHATE REDUCTASE"/>
    <property type="match status" value="1"/>
</dbReference>
<proteinExistence type="inferred from homology"/>
<dbReference type="GO" id="GO:0006654">
    <property type="term" value="P:phosphatidic acid biosynthetic process"/>
    <property type="evidence" value="ECO:0007669"/>
    <property type="project" value="TreeGrafter"/>
</dbReference>
<name>A0A4S4N0I7_9APHY</name>
<gene>
    <name evidence="5" type="ORF">EUX98_g2695</name>
</gene>
<dbReference type="AlphaFoldDB" id="A0A4S4N0I7"/>
<dbReference type="PANTHER" id="PTHR44169:SF3">
    <property type="entry name" value="SHORT-CHAIN DEHYDROGENASE SRDE"/>
    <property type="match status" value="1"/>
</dbReference>
<dbReference type="OrthoDB" id="2102561at2759"/>
<dbReference type="InterPro" id="IPR002347">
    <property type="entry name" value="SDR_fam"/>
</dbReference>
<keyword evidence="6" id="KW-1185">Reference proteome</keyword>
<evidence type="ECO:0000313" key="5">
    <source>
        <dbReference type="EMBL" id="THH31487.1"/>
    </source>
</evidence>
<dbReference type="SUPFAM" id="SSF51735">
    <property type="entry name" value="NAD(P)-binding Rossmann-fold domains"/>
    <property type="match status" value="1"/>
</dbReference>
<sequence>MTSKRTALITGCSDGGIGHALALELHEGGVRVFATARTLSSMEKLKEKGIEVFKLDVTVHSSVQNVKAEVEKLTGGTLDMLVNNAGVFYESTAIEDNMSKIKDMYAVNVFGVMEVSQAFLPLVVEASKAHITSKSPSWNPRVVQMSSLAAICPTPFYSAYNSSKAAMLQYGNTLRVELAPLGVKVITVHVGRVNTRIIRDIDYKGLPEGSLYTPLKDIYEGVAHEVFPKGALSCQDFAKATATHLLKKNANPFFWYGGSSLMMWFLDAFFPRTIWDSFVRKTFSLNKLGDAFRKDVLAKKTV</sequence>
<evidence type="ECO:0000256" key="2">
    <source>
        <dbReference type="ARBA" id="ARBA00022857"/>
    </source>
</evidence>
<evidence type="ECO:0000256" key="1">
    <source>
        <dbReference type="ARBA" id="ARBA00006484"/>
    </source>
</evidence>
<dbReference type="EMBL" id="SGPM01000045">
    <property type="protein sequence ID" value="THH31487.1"/>
    <property type="molecule type" value="Genomic_DNA"/>
</dbReference>
<organism evidence="5 6">
    <name type="scientific">Antrodiella citrinella</name>
    <dbReference type="NCBI Taxonomy" id="2447956"/>
    <lineage>
        <taxon>Eukaryota</taxon>
        <taxon>Fungi</taxon>
        <taxon>Dikarya</taxon>
        <taxon>Basidiomycota</taxon>
        <taxon>Agaricomycotina</taxon>
        <taxon>Agaricomycetes</taxon>
        <taxon>Polyporales</taxon>
        <taxon>Steccherinaceae</taxon>
        <taxon>Antrodiella</taxon>
    </lineage>
</organism>
<dbReference type="GO" id="GO:0004806">
    <property type="term" value="F:triacylglycerol lipase activity"/>
    <property type="evidence" value="ECO:0007669"/>
    <property type="project" value="TreeGrafter"/>
</dbReference>
<keyword evidence="3" id="KW-0560">Oxidoreductase</keyword>
<dbReference type="GO" id="GO:0005811">
    <property type="term" value="C:lipid droplet"/>
    <property type="evidence" value="ECO:0007669"/>
    <property type="project" value="TreeGrafter"/>
</dbReference>
<dbReference type="PRINTS" id="PR00081">
    <property type="entry name" value="GDHRDH"/>
</dbReference>
<dbReference type="InterPro" id="IPR020904">
    <property type="entry name" value="Sc_DH/Rdtase_CS"/>
</dbReference>
<dbReference type="Gene3D" id="3.40.50.720">
    <property type="entry name" value="NAD(P)-binding Rossmann-like Domain"/>
    <property type="match status" value="1"/>
</dbReference>
<dbReference type="InterPro" id="IPR036291">
    <property type="entry name" value="NAD(P)-bd_dom_sf"/>
</dbReference>
<evidence type="ECO:0000256" key="4">
    <source>
        <dbReference type="RuleBase" id="RU000363"/>
    </source>
</evidence>
<comment type="caution">
    <text evidence="5">The sequence shown here is derived from an EMBL/GenBank/DDBJ whole genome shotgun (WGS) entry which is preliminary data.</text>
</comment>
<protein>
    <submittedName>
        <fullName evidence="5">Uncharacterized protein</fullName>
    </submittedName>
</protein>
<dbReference type="GO" id="GO:0000140">
    <property type="term" value="F:acylglycerone-phosphate reductase (NADP+) activity"/>
    <property type="evidence" value="ECO:0007669"/>
    <property type="project" value="TreeGrafter"/>
</dbReference>
<dbReference type="GO" id="GO:0005783">
    <property type="term" value="C:endoplasmic reticulum"/>
    <property type="evidence" value="ECO:0007669"/>
    <property type="project" value="TreeGrafter"/>
</dbReference>
<keyword evidence="2" id="KW-0521">NADP</keyword>
<accession>A0A4S4N0I7</accession>
<dbReference type="Proteomes" id="UP000308730">
    <property type="component" value="Unassembled WGS sequence"/>
</dbReference>
<dbReference type="Pfam" id="PF00106">
    <property type="entry name" value="adh_short"/>
    <property type="match status" value="1"/>
</dbReference>
<dbReference type="GO" id="GO:0019433">
    <property type="term" value="P:triglyceride catabolic process"/>
    <property type="evidence" value="ECO:0007669"/>
    <property type="project" value="TreeGrafter"/>
</dbReference>
<dbReference type="PRINTS" id="PR00080">
    <property type="entry name" value="SDRFAMILY"/>
</dbReference>